<dbReference type="InterPro" id="IPR000178">
    <property type="entry name" value="TF_IF2_bacterial-like"/>
</dbReference>
<dbReference type="PROSITE" id="PS50176">
    <property type="entry name" value="ARM_REPEAT"/>
    <property type="match status" value="5"/>
</dbReference>
<dbReference type="Pfam" id="PF00651">
    <property type="entry name" value="BTB"/>
    <property type="match status" value="1"/>
</dbReference>
<dbReference type="InterPro" id="IPR000795">
    <property type="entry name" value="T_Tr_GTP-bd_dom"/>
</dbReference>
<feature type="compositionally biased region" description="Basic residues" evidence="9">
    <location>
        <begin position="93"/>
        <end position="102"/>
    </location>
</feature>
<dbReference type="FunFam" id="3.40.50.300:FF:000019">
    <property type="entry name" value="Translation initiation factor IF-2"/>
    <property type="match status" value="1"/>
</dbReference>
<dbReference type="Proteomes" id="UP001445335">
    <property type="component" value="Unassembled WGS sequence"/>
</dbReference>
<dbReference type="CDD" id="cd03702">
    <property type="entry name" value="IF2_mtIF2_II"/>
    <property type="match status" value="1"/>
</dbReference>
<organism evidence="12 13">
    <name type="scientific">Elliptochloris bilobata</name>
    <dbReference type="NCBI Taxonomy" id="381761"/>
    <lineage>
        <taxon>Eukaryota</taxon>
        <taxon>Viridiplantae</taxon>
        <taxon>Chlorophyta</taxon>
        <taxon>core chlorophytes</taxon>
        <taxon>Trebouxiophyceae</taxon>
        <taxon>Trebouxiophyceae incertae sedis</taxon>
        <taxon>Elliptochloris clade</taxon>
        <taxon>Elliptochloris</taxon>
    </lineage>
</organism>
<evidence type="ECO:0000259" key="11">
    <source>
        <dbReference type="PROSITE" id="PS51722"/>
    </source>
</evidence>
<dbReference type="HAMAP" id="MF_00100_B">
    <property type="entry name" value="IF_2_B"/>
    <property type="match status" value="1"/>
</dbReference>
<gene>
    <name evidence="12" type="ORF">WJX81_005952</name>
</gene>
<comment type="function">
    <text evidence="7">One of the essential components for the initiation of protein synthesis. Protects formylmethionyl-tRNA from spontaneous hydrolysis and promotes its binding to the 30S ribosomal subunits. Also involved in the hydrolysis of GTP during the formation of the 70S ribosomal complex.</text>
</comment>
<dbReference type="SMART" id="SM00225">
    <property type="entry name" value="BTB"/>
    <property type="match status" value="1"/>
</dbReference>
<evidence type="ECO:0000256" key="6">
    <source>
        <dbReference type="ARBA" id="ARBA00023134"/>
    </source>
</evidence>
<keyword evidence="5" id="KW-0648">Protein biosynthesis</keyword>
<dbReference type="GO" id="GO:0003743">
    <property type="term" value="F:translation initiation factor activity"/>
    <property type="evidence" value="ECO:0007669"/>
    <property type="project" value="UniProtKB-KW"/>
</dbReference>
<name>A0AAW1R1T9_9CHLO</name>
<evidence type="ECO:0000256" key="4">
    <source>
        <dbReference type="ARBA" id="ARBA00022741"/>
    </source>
</evidence>
<feature type="repeat" description="ARM" evidence="8">
    <location>
        <begin position="866"/>
        <end position="908"/>
    </location>
</feature>
<dbReference type="SUPFAM" id="SSF52540">
    <property type="entry name" value="P-loop containing nucleoside triphosphate hydrolases"/>
    <property type="match status" value="1"/>
</dbReference>
<dbReference type="Pfam" id="PF04760">
    <property type="entry name" value="IF2_N"/>
    <property type="match status" value="1"/>
</dbReference>
<dbReference type="EMBL" id="JALJOU010000058">
    <property type="protein sequence ID" value="KAK9827391.1"/>
    <property type="molecule type" value="Genomic_DNA"/>
</dbReference>
<dbReference type="InterPro" id="IPR044282">
    <property type="entry name" value="ABAP1/ARIA"/>
</dbReference>
<evidence type="ECO:0000256" key="1">
    <source>
        <dbReference type="ARBA" id="ARBA00004906"/>
    </source>
</evidence>
<proteinExistence type="inferred from homology"/>
<evidence type="ECO:0000259" key="10">
    <source>
        <dbReference type="PROSITE" id="PS50097"/>
    </source>
</evidence>
<dbReference type="InterPro" id="IPR044145">
    <property type="entry name" value="IF2_II"/>
</dbReference>
<dbReference type="InterPro" id="IPR006847">
    <property type="entry name" value="IF2_N"/>
</dbReference>
<dbReference type="Pfam" id="PF22042">
    <property type="entry name" value="EF-G_D2"/>
    <property type="match status" value="1"/>
</dbReference>
<evidence type="ECO:0000256" key="5">
    <source>
        <dbReference type="ARBA" id="ARBA00022917"/>
    </source>
</evidence>
<dbReference type="SUPFAM" id="SSF52156">
    <property type="entry name" value="Initiation factor IF2/eIF5b, domain 3"/>
    <property type="match status" value="1"/>
</dbReference>
<dbReference type="InterPro" id="IPR009000">
    <property type="entry name" value="Transl_B-barrel_sf"/>
</dbReference>
<protein>
    <recommendedName>
        <fullName evidence="14">Translation initiation factor IF-2</fullName>
    </recommendedName>
</protein>
<feature type="compositionally biased region" description="Basic and acidic residues" evidence="9">
    <location>
        <begin position="82"/>
        <end position="91"/>
    </location>
</feature>
<dbReference type="InterPro" id="IPR036925">
    <property type="entry name" value="TIF_IF2_dom3_sf"/>
</dbReference>
<feature type="domain" description="Tr-type G" evidence="11">
    <location>
        <begin position="203"/>
        <end position="375"/>
    </location>
</feature>
<evidence type="ECO:0000256" key="7">
    <source>
        <dbReference type="ARBA" id="ARBA00025162"/>
    </source>
</evidence>
<dbReference type="PROSITE" id="PS01176">
    <property type="entry name" value="IF2"/>
    <property type="match status" value="1"/>
</dbReference>
<comment type="pathway">
    <text evidence="1">Protein modification; protein ubiquitination.</text>
</comment>
<feature type="repeat" description="ARM" evidence="8">
    <location>
        <begin position="815"/>
        <end position="855"/>
    </location>
</feature>
<dbReference type="Pfam" id="PF00009">
    <property type="entry name" value="GTP_EFTU"/>
    <property type="match status" value="1"/>
</dbReference>
<keyword evidence="4" id="KW-0547">Nucleotide-binding</keyword>
<dbReference type="InterPro" id="IPR011989">
    <property type="entry name" value="ARM-like"/>
</dbReference>
<dbReference type="Gene3D" id="3.30.710.10">
    <property type="entry name" value="Potassium Channel Kv1.1, Chain A"/>
    <property type="match status" value="1"/>
</dbReference>
<feature type="repeat" description="ARM" evidence="8">
    <location>
        <begin position="992"/>
        <end position="1034"/>
    </location>
</feature>
<dbReference type="SMART" id="SM00185">
    <property type="entry name" value="ARM"/>
    <property type="match status" value="8"/>
</dbReference>
<dbReference type="PROSITE" id="PS50097">
    <property type="entry name" value="BTB"/>
    <property type="match status" value="1"/>
</dbReference>
<dbReference type="SUPFAM" id="SSF48371">
    <property type="entry name" value="ARM repeat"/>
    <property type="match status" value="2"/>
</dbReference>
<comment type="caution">
    <text evidence="12">The sequence shown here is derived from an EMBL/GenBank/DDBJ whole genome shotgun (WGS) entry which is preliminary data.</text>
</comment>
<keyword evidence="3" id="KW-0396">Initiation factor</keyword>
<dbReference type="PROSITE" id="PS51722">
    <property type="entry name" value="G_TR_2"/>
    <property type="match status" value="1"/>
</dbReference>
<dbReference type="PRINTS" id="PR00315">
    <property type="entry name" value="ELONGATNFCT"/>
</dbReference>
<evidence type="ECO:0000256" key="2">
    <source>
        <dbReference type="ARBA" id="ARBA00007733"/>
    </source>
</evidence>
<dbReference type="Gene3D" id="2.40.30.10">
    <property type="entry name" value="Translation factors"/>
    <property type="match status" value="2"/>
</dbReference>
<dbReference type="InterPro" id="IPR000225">
    <property type="entry name" value="Armadillo"/>
</dbReference>
<sequence length="1379" mass="147393">MRQGERRPDQDRGDRRSEGRLEAPSRHAEGPRRPGPAPARPAVVPIREGAVAPTRDSLTRRGAPGDLAADEGFGRKAAKGSRRGEKEDLGSRRSSRLQRRAGRAQARADAAPVKEDIFEVGEAGMPVAELAARLATGPADVVKTLFRKGLMVAVNQVLDAETVKLAAAEYGVEVLDAVEGAVEHMARKTRDYVEEADLDFLVPRPPVVTVMGHVDHGKTSLLDYVRKTRVAAGEAGGITQAIGAYTVSVPSSEGVKQITFLDTPGHEAFSAMRARGTKVTDIAIVVVAADDGVRPQTLEAIAHAKAAEVPILVAINKVDKEGANIDRVKQELAEANLLPEEWGGQTPTVPISAKKGDGVDDLLETVLLMAEVEQLSANPDAAACGTVIEAHLDRRQGAVAALLVANGTLRPGDVVQAGASFGRVRQLSDSAGDTTEAGPSIAVQMIGLNAVPIAGDEFCVCETEQQARRQAQAIEASLRLERLSQQAGSSMVTTKSFASMDEEGTESEGVLQRLNIILKADASGALEAVKSAVSALPQDRVALRFLLAAASDITASDVDLAFASEGIILGFNQEPNDAVQASAKQLGVDLRTYRVIYDLVDDMRAAMEGRLGIVDERTPVGGADVRAVFGSGSKRVAGVMVTDGAVRKGCLGQVVRGKEVVHEGSIISLRRVKDDVKEVAAGMECGVGVADFAGWKEGDRLEEAPASAEAESVPAQVKRLVDTITGFTQGTLQVERVVLRRAAHGLAELAKTEENVDQVVAGDAIQAVVPLLTFYTDADGEGPTYHGEEIEKEACFILGLLAIKQEHQHAIADNGALPGLVGLLKRYVPFTGPPNSGASVVRRAADAITNLAHENVVIKSKVRAEGGIPPLVCLLESYDAKVQRAAAGALRTLAFKNEDNKNQIVECGALPTLIQMLRAEDVGIHYEAVGVIGNLVHSSQHIKRKVLDEGSLQPVIGLLSSKCTESQREAALLLGQFATTEPDFKAKIVQRGAVPPLITMLGHPDVQLKEMAAFALGRLAQNQDNQAGIVQAGGLPPLLELMASRNGNLQHNAAFALYGLADNEDNIAAIVREGGVACLQDCELLVQPSKDCVQKTLKRLEDKIQGKVLNQILYSMTCPDRLMQQRTATALARLAREQDLKTVFVDRHGLDILLSLLTDAAREPAQQREAAGALFELARKANATAPIDCAPAPPTPQVYLGEQYVNNSTLSDVTFLVEGRKFYAHRIALLASSDTFRAMFDGHYKEKEASQIPIPNIRFCVFESMMRCIYTGSVEVHAHIAEELLQAADQYMLEGLKRLCEAAISSALAVDTLAAVYETAENFNAPQLGRRCVLFALEHYEAMVASGAPSGFPALLQRMVPKLRESLKEQLLKKTAPSV</sequence>
<dbReference type="Gene3D" id="1.25.10.10">
    <property type="entry name" value="Leucine-rich Repeat Variant"/>
    <property type="match status" value="2"/>
</dbReference>
<keyword evidence="6" id="KW-0342">GTP-binding</keyword>
<feature type="compositionally biased region" description="Basic and acidic residues" evidence="9">
    <location>
        <begin position="1"/>
        <end position="32"/>
    </location>
</feature>
<dbReference type="PANTHER" id="PTHR46710">
    <property type="entry name" value="ARM REPEAT PROTEIN INTERACTING WITH ABF2"/>
    <property type="match status" value="1"/>
</dbReference>
<dbReference type="PANTHER" id="PTHR46710:SF1">
    <property type="entry name" value="ARM REPEAT PROTEIN INTERACTING WITH ABF2"/>
    <property type="match status" value="1"/>
</dbReference>
<evidence type="ECO:0008006" key="14">
    <source>
        <dbReference type="Google" id="ProtNLM"/>
    </source>
</evidence>
<dbReference type="FunFam" id="2.40.30.10:FF:000008">
    <property type="entry name" value="Translation initiation factor IF-2"/>
    <property type="match status" value="1"/>
</dbReference>
<evidence type="ECO:0000256" key="8">
    <source>
        <dbReference type="PROSITE-ProRule" id="PRU00259"/>
    </source>
</evidence>
<dbReference type="InterPro" id="IPR016024">
    <property type="entry name" value="ARM-type_fold"/>
</dbReference>
<reference evidence="12 13" key="1">
    <citation type="journal article" date="2024" name="Nat. Commun.">
        <title>Phylogenomics reveals the evolutionary origins of lichenization in chlorophyte algae.</title>
        <authorList>
            <person name="Puginier C."/>
            <person name="Libourel C."/>
            <person name="Otte J."/>
            <person name="Skaloud P."/>
            <person name="Haon M."/>
            <person name="Grisel S."/>
            <person name="Petersen M."/>
            <person name="Berrin J.G."/>
            <person name="Delaux P.M."/>
            <person name="Dal Grande F."/>
            <person name="Keller J."/>
        </authorList>
    </citation>
    <scope>NUCLEOTIDE SEQUENCE [LARGE SCALE GENOMIC DNA]</scope>
    <source>
        <strain evidence="12 13">SAG 245.80</strain>
    </source>
</reference>
<feature type="region of interest" description="Disordered" evidence="9">
    <location>
        <begin position="1"/>
        <end position="109"/>
    </location>
</feature>
<dbReference type="FunFam" id="3.40.50.10050:FF:000001">
    <property type="entry name" value="Translation initiation factor IF-2"/>
    <property type="match status" value="1"/>
</dbReference>
<accession>A0AAW1R1T9</accession>
<feature type="domain" description="BTB" evidence="10">
    <location>
        <begin position="1211"/>
        <end position="1278"/>
    </location>
</feature>
<dbReference type="InterPro" id="IPR027417">
    <property type="entry name" value="P-loop_NTPase"/>
</dbReference>
<dbReference type="InterPro" id="IPR053905">
    <property type="entry name" value="EF-G-like_DII"/>
</dbReference>
<dbReference type="GO" id="GO:0005525">
    <property type="term" value="F:GTP binding"/>
    <property type="evidence" value="ECO:0007669"/>
    <property type="project" value="UniProtKB-KW"/>
</dbReference>
<evidence type="ECO:0000256" key="3">
    <source>
        <dbReference type="ARBA" id="ARBA00022540"/>
    </source>
</evidence>
<dbReference type="Gene3D" id="3.40.50.10050">
    <property type="entry name" value="Translation initiation factor IF- 2, domain 3"/>
    <property type="match status" value="1"/>
</dbReference>
<comment type="similarity">
    <text evidence="2">Belongs to the TRAFAC class translation factor GTPase superfamily. Classic translation factor GTPase family. IF-2 subfamily.</text>
</comment>
<dbReference type="InterPro" id="IPR000210">
    <property type="entry name" value="BTB/POZ_dom"/>
</dbReference>
<dbReference type="Pfam" id="PF11987">
    <property type="entry name" value="IF-2"/>
    <property type="match status" value="1"/>
</dbReference>
<dbReference type="InterPro" id="IPR023115">
    <property type="entry name" value="TIF_IF2_dom3"/>
</dbReference>
<dbReference type="GO" id="GO:0003924">
    <property type="term" value="F:GTPase activity"/>
    <property type="evidence" value="ECO:0007669"/>
    <property type="project" value="InterPro"/>
</dbReference>
<dbReference type="SUPFAM" id="SSF54695">
    <property type="entry name" value="POZ domain"/>
    <property type="match status" value="1"/>
</dbReference>
<dbReference type="Gene3D" id="3.40.50.300">
    <property type="entry name" value="P-loop containing nucleotide triphosphate hydrolases"/>
    <property type="match status" value="1"/>
</dbReference>
<dbReference type="InterPro" id="IPR011333">
    <property type="entry name" value="SKP1/BTB/POZ_sf"/>
</dbReference>
<dbReference type="CDD" id="cd01887">
    <property type="entry name" value="IF2_eIF5B"/>
    <property type="match status" value="1"/>
</dbReference>
<feature type="repeat" description="ARM" evidence="8">
    <location>
        <begin position="908"/>
        <end position="950"/>
    </location>
</feature>
<dbReference type="SUPFAM" id="SSF50447">
    <property type="entry name" value="Translation proteins"/>
    <property type="match status" value="2"/>
</dbReference>
<dbReference type="InterPro" id="IPR005225">
    <property type="entry name" value="Small_GTP-bd"/>
</dbReference>
<dbReference type="NCBIfam" id="TIGR00231">
    <property type="entry name" value="small_GTP"/>
    <property type="match status" value="1"/>
</dbReference>
<dbReference type="CDD" id="cd03692">
    <property type="entry name" value="mtIF2_IVc"/>
    <property type="match status" value="1"/>
</dbReference>
<evidence type="ECO:0000313" key="12">
    <source>
        <dbReference type="EMBL" id="KAK9827391.1"/>
    </source>
</evidence>
<evidence type="ECO:0000313" key="13">
    <source>
        <dbReference type="Proteomes" id="UP001445335"/>
    </source>
</evidence>
<dbReference type="NCBIfam" id="TIGR00487">
    <property type="entry name" value="IF-2"/>
    <property type="match status" value="1"/>
</dbReference>
<dbReference type="Pfam" id="PF00514">
    <property type="entry name" value="Arm"/>
    <property type="match status" value="3"/>
</dbReference>
<keyword evidence="13" id="KW-1185">Reference proteome</keyword>
<feature type="repeat" description="ARM" evidence="8">
    <location>
        <begin position="1033"/>
        <end position="1075"/>
    </location>
</feature>
<evidence type="ECO:0000256" key="9">
    <source>
        <dbReference type="SAM" id="MobiDB-lite"/>
    </source>
</evidence>